<keyword evidence="1" id="KW-1133">Transmembrane helix</keyword>
<comment type="caution">
    <text evidence="3">The sequence shown here is derived from an EMBL/GenBank/DDBJ whole genome shotgun (WGS) entry which is preliminary data.</text>
</comment>
<dbReference type="Gene3D" id="3.30.9.10">
    <property type="entry name" value="D-Amino Acid Oxidase, subunit A, domain 2"/>
    <property type="match status" value="1"/>
</dbReference>
<dbReference type="SUPFAM" id="SSF54373">
    <property type="entry name" value="FAD-linked reductases, C-terminal domain"/>
    <property type="match status" value="1"/>
</dbReference>
<dbReference type="SUPFAM" id="SSF51905">
    <property type="entry name" value="FAD/NAD(P)-binding domain"/>
    <property type="match status" value="1"/>
</dbReference>
<dbReference type="Gene3D" id="3.50.50.60">
    <property type="entry name" value="FAD/NAD(P)-binding domain"/>
    <property type="match status" value="1"/>
</dbReference>
<keyword evidence="4" id="KW-1185">Reference proteome</keyword>
<dbReference type="Pfam" id="PF01266">
    <property type="entry name" value="DAO"/>
    <property type="match status" value="1"/>
</dbReference>
<gene>
    <name evidence="3" type="ORF">Plec18167_002285</name>
</gene>
<evidence type="ECO:0000259" key="2">
    <source>
        <dbReference type="Pfam" id="PF01266"/>
    </source>
</evidence>
<dbReference type="InterPro" id="IPR006076">
    <property type="entry name" value="FAD-dep_OxRdtase"/>
</dbReference>
<accession>A0ABR3Y8R0</accession>
<keyword evidence="1" id="KW-0812">Transmembrane</keyword>
<feature type="transmembrane region" description="Helical" evidence="1">
    <location>
        <begin position="20"/>
        <end position="36"/>
    </location>
</feature>
<protein>
    <recommendedName>
        <fullName evidence="2">FAD dependent oxidoreductase domain-containing protein</fullName>
    </recommendedName>
</protein>
<organism evidence="3 4">
    <name type="scientific">Paecilomyces lecythidis</name>
    <dbReference type="NCBI Taxonomy" id="3004212"/>
    <lineage>
        <taxon>Eukaryota</taxon>
        <taxon>Fungi</taxon>
        <taxon>Dikarya</taxon>
        <taxon>Ascomycota</taxon>
        <taxon>Pezizomycotina</taxon>
        <taxon>Eurotiomycetes</taxon>
        <taxon>Eurotiomycetidae</taxon>
        <taxon>Eurotiales</taxon>
        <taxon>Thermoascaceae</taxon>
        <taxon>Paecilomyces</taxon>
    </lineage>
</organism>
<sequence>MSQLSSFRKIQDDGSSNRIFIIGGGIVGGALAFYLSKEKSGHHVILLDKCLKESLGSTGHAPGFVGQLNESPILTRLAKDTVSEYLSVPGGFDRVGGLELSSTTSGVETLFRRRGLAQSVGLPAEIISPEVAVSLAPDLIDVDSVKTGLYFSSDGTANAQAITSYYIKQAKAGGADFLEATVSGFETKGGVEGDDVEIESILTTEGKIHAEGSTVILATGIWTQYLMKSTNGNDASLTKYPIPIVPVSHPYTFTPTRPPRPGKPYPFVRWLDHHVYARDHGDRDGLGSYDHSPLQIEPTQTAIGSWPTGFNNVLSEACSHVKNGKYFLTDGEHEDQDAATRKRPFNGIFSVTPDNFPLAGKVTGTSNLWLSAAVWVTHAAGTAKFLTRQILGEAGSYDAEDEDIGKALSPSRFEGSDPEKLKRAALSKYNDIYNRNLELRLD</sequence>
<keyword evidence="1" id="KW-0472">Membrane</keyword>
<evidence type="ECO:0000313" key="3">
    <source>
        <dbReference type="EMBL" id="KAL1884693.1"/>
    </source>
</evidence>
<proteinExistence type="predicted"/>
<dbReference type="InterPro" id="IPR036188">
    <property type="entry name" value="FAD/NAD-bd_sf"/>
</dbReference>
<feature type="domain" description="FAD dependent oxidoreductase" evidence="2">
    <location>
        <begin position="19"/>
        <end position="388"/>
    </location>
</feature>
<evidence type="ECO:0000313" key="4">
    <source>
        <dbReference type="Proteomes" id="UP001583193"/>
    </source>
</evidence>
<dbReference type="EMBL" id="JAVDPF010000004">
    <property type="protein sequence ID" value="KAL1884693.1"/>
    <property type="molecule type" value="Genomic_DNA"/>
</dbReference>
<reference evidence="3 4" key="1">
    <citation type="journal article" date="2024" name="IMA Fungus">
        <title>IMA Genome - F19 : A genome assembly and annotation guide to empower mycologists, including annotated draft genome sequences of Ceratocystis pirilliformis, Diaporthe australafricana, Fusarium ophioides, Paecilomyces lecythidis, and Sporothrix stenoceras.</title>
        <authorList>
            <person name="Aylward J."/>
            <person name="Wilson A.M."/>
            <person name="Visagie C.M."/>
            <person name="Spraker J."/>
            <person name="Barnes I."/>
            <person name="Buitendag C."/>
            <person name="Ceriani C."/>
            <person name="Del Mar Angel L."/>
            <person name="du Plessis D."/>
            <person name="Fuchs T."/>
            <person name="Gasser K."/>
            <person name="Kramer D."/>
            <person name="Li W."/>
            <person name="Munsamy K."/>
            <person name="Piso A."/>
            <person name="Price J.L."/>
            <person name="Sonnekus B."/>
            <person name="Thomas C."/>
            <person name="van der Nest A."/>
            <person name="van Dijk A."/>
            <person name="van Heerden A."/>
            <person name="van Vuuren N."/>
            <person name="Yilmaz N."/>
            <person name="Duong T.A."/>
            <person name="van der Merwe N.A."/>
            <person name="Wingfield M.J."/>
            <person name="Wingfield B.D."/>
        </authorList>
    </citation>
    <scope>NUCLEOTIDE SEQUENCE [LARGE SCALE GENOMIC DNA]</scope>
    <source>
        <strain evidence="3 4">CMW 18167</strain>
    </source>
</reference>
<name>A0ABR3Y8R0_9EURO</name>
<evidence type="ECO:0000256" key="1">
    <source>
        <dbReference type="SAM" id="Phobius"/>
    </source>
</evidence>
<dbReference type="PANTHER" id="PTHR13847">
    <property type="entry name" value="SARCOSINE DEHYDROGENASE-RELATED"/>
    <property type="match status" value="1"/>
</dbReference>
<dbReference type="PANTHER" id="PTHR13847:SF193">
    <property type="entry name" value="PYRUVATE DEHYDROGENASE PHOSPHATASE REGULATORY SUBUNIT, MITOCHONDRIAL"/>
    <property type="match status" value="1"/>
</dbReference>
<dbReference type="Proteomes" id="UP001583193">
    <property type="component" value="Unassembled WGS sequence"/>
</dbReference>